<gene>
    <name evidence="3" type="ORF">METZ01_LOCUS221181</name>
</gene>
<dbReference type="Pfam" id="PF02746">
    <property type="entry name" value="MR_MLE_N"/>
    <property type="match status" value="1"/>
</dbReference>
<reference evidence="3" key="1">
    <citation type="submission" date="2018-05" db="EMBL/GenBank/DDBJ databases">
        <authorList>
            <person name="Lanie J.A."/>
            <person name="Ng W.-L."/>
            <person name="Kazmierczak K.M."/>
            <person name="Andrzejewski T.M."/>
            <person name="Davidsen T.M."/>
            <person name="Wayne K.J."/>
            <person name="Tettelin H."/>
            <person name="Glass J.I."/>
            <person name="Rusch D."/>
            <person name="Podicherti R."/>
            <person name="Tsui H.-C.T."/>
            <person name="Winkler M.E."/>
        </authorList>
    </citation>
    <scope>NUCLEOTIDE SEQUENCE</scope>
</reference>
<dbReference type="Gene3D" id="3.20.20.120">
    <property type="entry name" value="Enolase-like C-terminal domain"/>
    <property type="match status" value="1"/>
</dbReference>
<dbReference type="SUPFAM" id="SSF54826">
    <property type="entry name" value="Enolase N-terminal domain-like"/>
    <property type="match status" value="1"/>
</dbReference>
<dbReference type="InterPro" id="IPR029065">
    <property type="entry name" value="Enolase_C-like"/>
</dbReference>
<name>A0A382G1D7_9ZZZZ</name>
<dbReference type="InterPro" id="IPR036849">
    <property type="entry name" value="Enolase-like_C_sf"/>
</dbReference>
<dbReference type="GO" id="GO:0009063">
    <property type="term" value="P:amino acid catabolic process"/>
    <property type="evidence" value="ECO:0007669"/>
    <property type="project" value="InterPro"/>
</dbReference>
<dbReference type="Gene3D" id="3.30.390.10">
    <property type="entry name" value="Enolase-like, N-terminal domain"/>
    <property type="match status" value="1"/>
</dbReference>
<dbReference type="PROSITE" id="PS00908">
    <property type="entry name" value="MR_MLE_1"/>
    <property type="match status" value="1"/>
</dbReference>
<dbReference type="SMART" id="SM00922">
    <property type="entry name" value="MR_MLE"/>
    <property type="match status" value="1"/>
</dbReference>
<dbReference type="SFLD" id="SFLDG00179">
    <property type="entry name" value="mandelate_racemase"/>
    <property type="match status" value="1"/>
</dbReference>
<protein>
    <recommendedName>
        <fullName evidence="2">Mandelate racemase/muconate lactonizing enzyme C-terminal domain-containing protein</fullName>
    </recommendedName>
</protein>
<dbReference type="InterPro" id="IPR029017">
    <property type="entry name" value="Enolase-like_N"/>
</dbReference>
<dbReference type="SFLD" id="SFLDS00001">
    <property type="entry name" value="Enolase"/>
    <property type="match status" value="1"/>
</dbReference>
<sequence length="381" mass="42693">MKITEIKTFRMSATPHKSDTNNWLFLKIYTDTGIYGVGEGSLQYKDLALLAEIEDFSKFLIGKDPFAIEYIWSSLYRRVTWTGGAVTMSAISAIDLALWDLKGKALGVPVYELLGGKVRDAVPIYANGWFEDAVTPEDHAEAAIQTVKSGYSCLKFYPFKGQYVTTPERIRTGVELVRAVRDAVGPDIQIGIDVRARLDFWSALQVAEELIPYKVSWIEEPLQFDNPKMMGEFARKSRVPVSTGEQLYNRWDFQPLLDEKSISIIQPDICHAGGISELRKIASAAETQYVNVAPHNSNGPISTAASLHLDMNIPNCFKQEIFVSFLNRYEAILTNQIPIHEGFATPPVGPGWGTDINEEALKEFPPSDYTPVDSEPYTEFF</sequence>
<organism evidence="3">
    <name type="scientific">marine metagenome</name>
    <dbReference type="NCBI Taxonomy" id="408172"/>
    <lineage>
        <taxon>unclassified sequences</taxon>
        <taxon>metagenomes</taxon>
        <taxon>ecological metagenomes</taxon>
    </lineage>
</organism>
<dbReference type="InterPro" id="IPR018110">
    <property type="entry name" value="Mandel_Rmase/mucon_lact_enz_CS"/>
</dbReference>
<dbReference type="PANTHER" id="PTHR48080:SF2">
    <property type="entry name" value="D-GALACTONATE DEHYDRATASE"/>
    <property type="match status" value="1"/>
</dbReference>
<dbReference type="GO" id="GO:0016829">
    <property type="term" value="F:lyase activity"/>
    <property type="evidence" value="ECO:0007669"/>
    <property type="project" value="UniProtKB-KW"/>
</dbReference>
<proteinExistence type="predicted"/>
<accession>A0A382G1D7</accession>
<dbReference type="CDD" id="cd03316">
    <property type="entry name" value="MR_like"/>
    <property type="match status" value="1"/>
</dbReference>
<dbReference type="AlphaFoldDB" id="A0A382G1D7"/>
<feature type="domain" description="Mandelate racemase/muconate lactonizing enzyme C-terminal" evidence="2">
    <location>
        <begin position="136"/>
        <end position="240"/>
    </location>
</feature>
<dbReference type="SUPFAM" id="SSF51604">
    <property type="entry name" value="Enolase C-terminal domain-like"/>
    <property type="match status" value="1"/>
</dbReference>
<evidence type="ECO:0000256" key="1">
    <source>
        <dbReference type="ARBA" id="ARBA00023239"/>
    </source>
</evidence>
<dbReference type="NCBIfam" id="NF010624">
    <property type="entry name" value="PRK14017.1"/>
    <property type="match status" value="1"/>
</dbReference>
<evidence type="ECO:0000259" key="2">
    <source>
        <dbReference type="SMART" id="SM00922"/>
    </source>
</evidence>
<dbReference type="EMBL" id="UINC01052702">
    <property type="protein sequence ID" value="SVB68327.1"/>
    <property type="molecule type" value="Genomic_DNA"/>
</dbReference>
<dbReference type="InterPro" id="IPR013341">
    <property type="entry name" value="Mandelate_racemase_N_dom"/>
</dbReference>
<dbReference type="InterPro" id="IPR034593">
    <property type="entry name" value="DgoD-like"/>
</dbReference>
<keyword evidence="1" id="KW-0456">Lyase</keyword>
<dbReference type="InterPro" id="IPR013342">
    <property type="entry name" value="Mandelate_racemase_C"/>
</dbReference>
<dbReference type="PANTHER" id="PTHR48080">
    <property type="entry name" value="D-GALACTONATE DEHYDRATASE-RELATED"/>
    <property type="match status" value="1"/>
</dbReference>
<dbReference type="Pfam" id="PF13378">
    <property type="entry name" value="MR_MLE_C"/>
    <property type="match status" value="1"/>
</dbReference>
<evidence type="ECO:0000313" key="3">
    <source>
        <dbReference type="EMBL" id="SVB68327.1"/>
    </source>
</evidence>